<dbReference type="GO" id="GO:0020037">
    <property type="term" value="F:heme binding"/>
    <property type="evidence" value="ECO:0007669"/>
    <property type="project" value="InterPro"/>
</dbReference>
<dbReference type="InterPro" id="IPR011042">
    <property type="entry name" value="6-blade_b-propeller_TolB-like"/>
</dbReference>
<proteinExistence type="predicted"/>
<protein>
    <recommendedName>
        <fullName evidence="6">Cytochrome c domain-containing protein</fullName>
    </recommendedName>
</protein>
<sequence>MKNIILKWLLSSAMFACALMANAYYPEPKGPLADFVENKDWKVVDGVTLAKDGNSFSVNAGDAPVVLSQMSGSEPFELLSRSGFGDAWLKVNFMVTENTLAWVYIQSRYALSLSTGSKVQSSAALQPGALLNKNEGVSDLLKLTGIDAAKKVELTPGKLHSLELKFRAPRYDEANNKTDNAMILEAKIDDVVIHSNTFLTSFSYGAKYNWEEPFGPLRFILQEGSLVLSDIDMRHADFAAVEVPAEQGKATNLAELTDFVAEGKEYFTAFGCGECHAVGQNDTSFKTGPNLFGLMTATPRDREVVDGSSGGRFTVKADRSYLHASIRNPGAQLAVREQGEGEGEAYLPVMPPYSAEIIADKQIEALGAYIATLNTRSNQGPVVKLVTADGPEQYDPMEDGLQFLVGDRVRIQRGPIEGLSGRSIHVGQPGGIHYSFDPRLLAVAKIWQGGFLDVSGEWTNRGGKGLKTGFDSQVIDLGKEGYLLAPLNKDGKLIDFSFKESVFGDTATIEKSLYNKEDHLDLVKAVDAAFKGYEVNTKQKTDAPVFNYRIGENTIAISHQLNADGELVVRVKGQLKTAQQFSLNSRLLADASVSKGEVKDLVWTLPAGKVDAQLSGKLQVASHVWQPEKSGFNHLRQKLSVVDAKANMPAGYQVESYLPPKDNFGRSQLFEALGIAVAPDGTIVVSTRTAGIWRIVKGEWHLFAEGVFDSLGVVIEDKKGLKVVIGQKAELTRVSDTNGDGLADKFETLFDSHSYHSNYHAYMHGPAKGGDGAYYVTLNLSHTNVAVYKADGKYMGSEGGLAGWAIRVTPEGKSSLWANGLRSPAGISTAPDGTIWYADNQGEFVSTSKLFVLEKDKFYGHPSGLVDLPGMTPDSPEIAWENVQDKREHALVLFPHNQVANSPGHPVWDTTKGKFSAFNDQIFIGDQTQSNLLRVTTETVDGTRQGAVMPFIDGLESGVMRPVFLPDGSLLVGQTGRGWQARGGHVASLQRIWWDRKTVTQAIHHVAAKPDGFEVTLTQALDAGVTEAALKDALQIGSWVYRDAPDYGSPTMDERKDGVKAVSLDSSRKVIRISLDSLEQTKVHPQQTARVYHIQLTGSLVKPGDREPGAFYTLYKFPQK</sequence>
<evidence type="ECO:0000259" key="6">
    <source>
        <dbReference type="PROSITE" id="PS51007"/>
    </source>
</evidence>
<evidence type="ECO:0000256" key="1">
    <source>
        <dbReference type="ARBA" id="ARBA00022617"/>
    </source>
</evidence>
<dbReference type="Pfam" id="PF23500">
    <property type="entry name" value="DUF7133"/>
    <property type="match status" value="1"/>
</dbReference>
<gene>
    <name evidence="7" type="ORF">C4F51_15925</name>
</gene>
<dbReference type="SUPFAM" id="SSF50952">
    <property type="entry name" value="Soluble quinoprotein glucose dehydrogenase"/>
    <property type="match status" value="1"/>
</dbReference>
<organism evidence="7 8">
    <name type="scientific">Cellvibrio polysaccharolyticus</name>
    <dbReference type="NCBI Taxonomy" id="2082724"/>
    <lineage>
        <taxon>Bacteria</taxon>
        <taxon>Pseudomonadati</taxon>
        <taxon>Pseudomonadota</taxon>
        <taxon>Gammaproteobacteria</taxon>
        <taxon>Cellvibrionales</taxon>
        <taxon>Cellvibrionaceae</taxon>
        <taxon>Cellvibrio</taxon>
    </lineage>
</organism>
<reference evidence="7" key="1">
    <citation type="submission" date="2018-07" db="EMBL/GenBank/DDBJ databases">
        <title>Genome assembly of strain Ka43.</title>
        <authorList>
            <person name="Kukolya J."/>
            <person name="Nagy I."/>
            <person name="Horvath B."/>
            <person name="Toth A."/>
        </authorList>
    </citation>
    <scope>NUCLEOTIDE SEQUENCE</scope>
    <source>
        <strain evidence="7">KB43</strain>
    </source>
</reference>
<feature type="domain" description="Cytochrome c" evidence="6">
    <location>
        <begin position="258"/>
        <end position="374"/>
    </location>
</feature>
<keyword evidence="5" id="KW-0732">Signal</keyword>
<dbReference type="Proteomes" id="UP000652567">
    <property type="component" value="Unassembled WGS sequence"/>
</dbReference>
<dbReference type="PANTHER" id="PTHR33546:SF1">
    <property type="entry name" value="LARGE, MULTIFUNCTIONAL SECRETED PROTEIN"/>
    <property type="match status" value="1"/>
</dbReference>
<evidence type="ECO:0000256" key="5">
    <source>
        <dbReference type="SAM" id="SignalP"/>
    </source>
</evidence>
<dbReference type="InterPro" id="IPR011041">
    <property type="entry name" value="Quinoprot_gluc/sorb_DH_b-prop"/>
</dbReference>
<evidence type="ECO:0000256" key="2">
    <source>
        <dbReference type="ARBA" id="ARBA00022723"/>
    </source>
</evidence>
<keyword evidence="3 4" id="KW-0408">Iron</keyword>
<evidence type="ECO:0000313" key="8">
    <source>
        <dbReference type="Proteomes" id="UP000652567"/>
    </source>
</evidence>
<dbReference type="AlphaFoldDB" id="A0A928V694"/>
<dbReference type="GO" id="GO:0046872">
    <property type="term" value="F:metal ion binding"/>
    <property type="evidence" value="ECO:0007669"/>
    <property type="project" value="UniProtKB-KW"/>
</dbReference>
<keyword evidence="2 4" id="KW-0479">Metal-binding</keyword>
<dbReference type="Gene3D" id="2.60.120.560">
    <property type="entry name" value="Exo-inulinase, domain 1"/>
    <property type="match status" value="1"/>
</dbReference>
<dbReference type="InterPro" id="IPR009056">
    <property type="entry name" value="Cyt_c-like_dom"/>
</dbReference>
<dbReference type="EMBL" id="PRDL01000001">
    <property type="protein sequence ID" value="MBE8718668.1"/>
    <property type="molecule type" value="Genomic_DNA"/>
</dbReference>
<name>A0A928V694_9GAMM</name>
<keyword evidence="8" id="KW-1185">Reference proteome</keyword>
<keyword evidence="1 4" id="KW-0349">Heme</keyword>
<dbReference type="InterPro" id="IPR055557">
    <property type="entry name" value="DUF7133"/>
</dbReference>
<dbReference type="PANTHER" id="PTHR33546">
    <property type="entry name" value="LARGE, MULTIFUNCTIONAL SECRETED PROTEIN-RELATED"/>
    <property type="match status" value="1"/>
</dbReference>
<dbReference type="InterPro" id="IPR036909">
    <property type="entry name" value="Cyt_c-like_dom_sf"/>
</dbReference>
<dbReference type="GO" id="GO:0009055">
    <property type="term" value="F:electron transfer activity"/>
    <property type="evidence" value="ECO:0007669"/>
    <property type="project" value="InterPro"/>
</dbReference>
<comment type="caution">
    <text evidence="7">The sequence shown here is derived from an EMBL/GenBank/DDBJ whole genome shotgun (WGS) entry which is preliminary data.</text>
</comment>
<dbReference type="SUPFAM" id="SSF46626">
    <property type="entry name" value="Cytochrome c"/>
    <property type="match status" value="1"/>
</dbReference>
<feature type="signal peptide" evidence="5">
    <location>
        <begin position="1"/>
        <end position="23"/>
    </location>
</feature>
<evidence type="ECO:0000313" key="7">
    <source>
        <dbReference type="EMBL" id="MBE8718668.1"/>
    </source>
</evidence>
<accession>A0A928V694</accession>
<evidence type="ECO:0000256" key="3">
    <source>
        <dbReference type="ARBA" id="ARBA00023004"/>
    </source>
</evidence>
<dbReference type="Gene3D" id="2.120.10.30">
    <property type="entry name" value="TolB, C-terminal domain"/>
    <property type="match status" value="1"/>
</dbReference>
<dbReference type="PROSITE" id="PS51007">
    <property type="entry name" value="CYTC"/>
    <property type="match status" value="1"/>
</dbReference>
<dbReference type="RefSeq" id="WP_193911414.1">
    <property type="nucleotide sequence ID" value="NZ_PRDL01000001.1"/>
</dbReference>
<feature type="chain" id="PRO_5037979845" description="Cytochrome c domain-containing protein" evidence="5">
    <location>
        <begin position="24"/>
        <end position="1120"/>
    </location>
</feature>
<evidence type="ECO:0000256" key="4">
    <source>
        <dbReference type="PROSITE-ProRule" id="PRU00433"/>
    </source>
</evidence>
<dbReference type="Gene3D" id="1.10.760.10">
    <property type="entry name" value="Cytochrome c-like domain"/>
    <property type="match status" value="1"/>
</dbReference>